<dbReference type="InterPro" id="IPR035903">
    <property type="entry name" value="HesB-like_dom_sf"/>
</dbReference>
<gene>
    <name evidence="2" type="ORF">FCL54_19450</name>
</gene>
<name>A0A5R9EZQ0_9BACL</name>
<sequence length="113" mass="13296">MEIRFTEEAKTKLEEQVKCYPGTVLELYYDIDDCGCVVNGVTELRLVEKAEETEGALQTNYLPVFLEKKYQVFFDDEMTIDFVKKYSCFQLKSPNQMLNPRMRFINNDQSALR</sequence>
<protein>
    <submittedName>
        <fullName evidence="2">Iron-sulfur cluster biosynthesis family protein</fullName>
    </submittedName>
</protein>
<evidence type="ECO:0000313" key="2">
    <source>
        <dbReference type="EMBL" id="TLS35676.1"/>
    </source>
</evidence>
<dbReference type="Pfam" id="PF01521">
    <property type="entry name" value="Fe-S_biosyn"/>
    <property type="match status" value="1"/>
</dbReference>
<accession>A0A5R9EZQ0</accession>
<feature type="domain" description="Core" evidence="1">
    <location>
        <begin position="1"/>
        <end position="105"/>
    </location>
</feature>
<organism evidence="2 3">
    <name type="scientific">Exobacillus caeni</name>
    <dbReference type="NCBI Taxonomy" id="2574798"/>
    <lineage>
        <taxon>Bacteria</taxon>
        <taxon>Bacillati</taxon>
        <taxon>Bacillota</taxon>
        <taxon>Bacilli</taxon>
        <taxon>Bacillales</taxon>
        <taxon>Guptibacillaceae</taxon>
        <taxon>Exobacillus</taxon>
    </lineage>
</organism>
<dbReference type="AlphaFoldDB" id="A0A5R9EZQ0"/>
<evidence type="ECO:0000313" key="3">
    <source>
        <dbReference type="Proteomes" id="UP000308230"/>
    </source>
</evidence>
<dbReference type="Proteomes" id="UP000308230">
    <property type="component" value="Unassembled WGS sequence"/>
</dbReference>
<dbReference type="SUPFAM" id="SSF89360">
    <property type="entry name" value="HesB-like domain"/>
    <property type="match status" value="1"/>
</dbReference>
<comment type="caution">
    <text evidence="2">The sequence shown here is derived from an EMBL/GenBank/DDBJ whole genome shotgun (WGS) entry which is preliminary data.</text>
</comment>
<dbReference type="Gene3D" id="2.60.300.12">
    <property type="entry name" value="HesB-like domain"/>
    <property type="match status" value="1"/>
</dbReference>
<dbReference type="OrthoDB" id="2361087at2"/>
<dbReference type="EMBL" id="SWLG01000018">
    <property type="protein sequence ID" value="TLS35676.1"/>
    <property type="molecule type" value="Genomic_DNA"/>
</dbReference>
<dbReference type="InterPro" id="IPR000361">
    <property type="entry name" value="ATAP_core_dom"/>
</dbReference>
<proteinExistence type="predicted"/>
<evidence type="ECO:0000259" key="1">
    <source>
        <dbReference type="Pfam" id="PF01521"/>
    </source>
</evidence>
<keyword evidence="3" id="KW-1185">Reference proteome</keyword>
<reference evidence="2 3" key="1">
    <citation type="submission" date="2019-04" db="EMBL/GenBank/DDBJ databases">
        <title>Bacillus caeni sp. nov., a bacterium isolated from mangrove sediment.</title>
        <authorList>
            <person name="Huang H."/>
            <person name="Mo K."/>
            <person name="Hu Y."/>
        </authorList>
    </citation>
    <scope>NUCLEOTIDE SEQUENCE [LARGE SCALE GENOMIC DNA]</scope>
    <source>
        <strain evidence="2 3">HB172195</strain>
    </source>
</reference>
<dbReference type="RefSeq" id="WP_138128611.1">
    <property type="nucleotide sequence ID" value="NZ_SWLG01000018.1"/>
</dbReference>